<dbReference type="VEuPathDB" id="VectorBase:CSON002568"/>
<dbReference type="GO" id="GO:0071818">
    <property type="term" value="C:BAT3 complex"/>
    <property type="evidence" value="ECO:0007669"/>
    <property type="project" value="TreeGrafter"/>
</dbReference>
<dbReference type="InterPro" id="IPR007317">
    <property type="entry name" value="GET4"/>
</dbReference>
<dbReference type="VEuPathDB" id="VectorBase:CSON012062"/>
<dbReference type="AlphaFoldDB" id="A0A336L3M5"/>
<reference evidence="5" key="1">
    <citation type="submission" date="2018-04" db="EMBL/GenBank/DDBJ databases">
        <authorList>
            <person name="Go L.Y."/>
            <person name="Mitchell J.A."/>
        </authorList>
    </citation>
    <scope>NUCLEOTIDE SEQUENCE</scope>
    <source>
        <tissue evidence="5">Whole organism</tissue>
    </source>
</reference>
<keyword evidence="4" id="KW-0963">Cytoplasm</keyword>
<evidence type="ECO:0000313" key="6">
    <source>
        <dbReference type="EMBL" id="SSX25174.1"/>
    </source>
</evidence>
<dbReference type="Gene3D" id="1.25.40.10">
    <property type="entry name" value="Tetratricopeptide repeat domain"/>
    <property type="match status" value="1"/>
</dbReference>
<proteinExistence type="inferred from homology"/>
<evidence type="ECO:0000313" key="5">
    <source>
        <dbReference type="EMBL" id="SSX10831.1"/>
    </source>
</evidence>
<sequence>MSAKSSGGVSRVLAKLSLSLDNGNYYEAHQMYRTLYYRYSTQKKYDELINLLYDGSNKLLEYDQKPSATDLSILLVDSLDKVENLDKEKWVKNIGGLMRKIGQIVERETLLAKAVKWAALSGSDSLKHQMHQIIASILWDEGNLEQAKHHFILSKDGPEFAKMLIQLSSRGYAKEVDLFIAHAVLQQLCMKDKDTAGQTFETYTKYHPKIAATQPPFTLPLLNFIYFLLKAIETGKLAMFKTLCELYKTSIDRDPAYQKYLEKVGILFFGAPVVRQGPSGGIFGDLINQLFQGLDEGGQEDEENGSDDRLD</sequence>
<accession>A0A336L3M5</accession>
<dbReference type="PANTHER" id="PTHR12875:SF0">
    <property type="entry name" value="GOLGI TO ER TRAFFIC PROTEIN 4 HOMOLOG"/>
    <property type="match status" value="1"/>
</dbReference>
<evidence type="ECO:0000256" key="3">
    <source>
        <dbReference type="ARBA" id="ARBA00022448"/>
    </source>
</evidence>
<dbReference type="InterPro" id="IPR011990">
    <property type="entry name" value="TPR-like_helical_dom_sf"/>
</dbReference>
<dbReference type="OMA" id="QYQCAID"/>
<evidence type="ECO:0000256" key="4">
    <source>
        <dbReference type="ARBA" id="ARBA00022490"/>
    </source>
</evidence>
<evidence type="ECO:0000256" key="1">
    <source>
        <dbReference type="ARBA" id="ARBA00004514"/>
    </source>
</evidence>
<protein>
    <submittedName>
        <fullName evidence="5">CSON002568 protein</fullName>
    </submittedName>
    <submittedName>
        <fullName evidence="6">CSON012062 protein</fullName>
    </submittedName>
</protein>
<name>A0A336L3M5_CULSO</name>
<dbReference type="PANTHER" id="PTHR12875">
    <property type="entry name" value="GOLGI TO ER TRAFFIC PROTEIN 4 HOMOLOG"/>
    <property type="match status" value="1"/>
</dbReference>
<gene>
    <name evidence="5" type="primary">CSON002568</name>
    <name evidence="6" type="synonym">CSON012062</name>
</gene>
<dbReference type="EMBL" id="UFQT01000550">
    <property type="protein sequence ID" value="SSX25174.1"/>
    <property type="molecule type" value="Genomic_DNA"/>
</dbReference>
<dbReference type="GO" id="GO:0045048">
    <property type="term" value="P:protein insertion into ER membrane"/>
    <property type="evidence" value="ECO:0007669"/>
    <property type="project" value="InterPro"/>
</dbReference>
<dbReference type="FunFam" id="1.25.40.10:FF:000060">
    <property type="entry name" value="Golgi to ER traffic protein 4 homolog"/>
    <property type="match status" value="1"/>
</dbReference>
<comment type="subcellular location">
    <subcellularLocation>
        <location evidence="1">Cytoplasm</location>
        <location evidence="1">Cytosol</location>
    </subcellularLocation>
</comment>
<keyword evidence="3" id="KW-0813">Transport</keyword>
<comment type="similarity">
    <text evidence="2">Belongs to the GET4 family.</text>
</comment>
<evidence type="ECO:0000256" key="2">
    <source>
        <dbReference type="ARBA" id="ARBA00005351"/>
    </source>
</evidence>
<organism evidence="5">
    <name type="scientific">Culicoides sonorensis</name>
    <name type="common">Biting midge</name>
    <dbReference type="NCBI Taxonomy" id="179676"/>
    <lineage>
        <taxon>Eukaryota</taxon>
        <taxon>Metazoa</taxon>
        <taxon>Ecdysozoa</taxon>
        <taxon>Arthropoda</taxon>
        <taxon>Hexapoda</taxon>
        <taxon>Insecta</taxon>
        <taxon>Pterygota</taxon>
        <taxon>Neoptera</taxon>
        <taxon>Endopterygota</taxon>
        <taxon>Diptera</taxon>
        <taxon>Nematocera</taxon>
        <taxon>Chironomoidea</taxon>
        <taxon>Ceratopogonidae</taxon>
        <taxon>Ceratopogoninae</taxon>
        <taxon>Culicoides</taxon>
        <taxon>Monoculicoides</taxon>
    </lineage>
</organism>
<reference evidence="6" key="2">
    <citation type="submission" date="2018-07" db="EMBL/GenBank/DDBJ databases">
        <authorList>
            <person name="Quirk P.G."/>
            <person name="Krulwich T.A."/>
        </authorList>
    </citation>
    <scope>NUCLEOTIDE SEQUENCE</scope>
</reference>
<dbReference type="SUPFAM" id="SSF48452">
    <property type="entry name" value="TPR-like"/>
    <property type="match status" value="1"/>
</dbReference>
<dbReference type="Pfam" id="PF04190">
    <property type="entry name" value="GET4"/>
    <property type="match status" value="1"/>
</dbReference>
<dbReference type="EMBL" id="UFQT01001426">
    <property type="protein sequence ID" value="SSX30511.1"/>
    <property type="molecule type" value="Genomic_DNA"/>
</dbReference>
<dbReference type="EMBL" id="UFQS01001426">
    <property type="protein sequence ID" value="SSX10831.1"/>
    <property type="molecule type" value="Genomic_DNA"/>
</dbReference>